<dbReference type="InterPro" id="IPR005561">
    <property type="entry name" value="ANTAR"/>
</dbReference>
<proteinExistence type="predicted"/>
<comment type="caution">
    <text evidence="4">The sequence shown here is derived from an EMBL/GenBank/DDBJ whole genome shotgun (WGS) entry which is preliminary data.</text>
</comment>
<keyword evidence="7" id="KW-1185">Reference proteome</keyword>
<dbReference type="Pfam" id="PF03861">
    <property type="entry name" value="ANTAR"/>
    <property type="match status" value="1"/>
</dbReference>
<evidence type="ECO:0000313" key="6">
    <source>
        <dbReference type="Proteomes" id="UP000076321"/>
    </source>
</evidence>
<sequence length="263" mass="28054">MTDERLWQLDKTAFASTDGSGQVMSGPLSEQFVELTRLLLTASTPAQVLQQIIDAAYRVVPGADLVSVTLRAADGTFHTPVATEKVAVELDAVQYRAGTGPCVDAAASGSPGHVRSDDLAHETRWPDFSQAAVRHGFTAILSTVLLPEATPPRLPGALNIYSRRPDALGPVAQDTALLLATHGSLALAGTNAVSRADLEARHLRRAIESRDVIGQAKGILMHRRGLTADEAFDLLRRTSQDLNIKLAELASTLAARHTELDGL</sequence>
<dbReference type="AlphaFoldDB" id="A0A154MA06"/>
<keyword evidence="4" id="KW-0418">Kinase</keyword>
<evidence type="ECO:0000256" key="1">
    <source>
        <dbReference type="ARBA" id="ARBA00023015"/>
    </source>
</evidence>
<dbReference type="EMBL" id="LQCI01000034">
    <property type="protein sequence ID" value="KZB81494.1"/>
    <property type="molecule type" value="Genomic_DNA"/>
</dbReference>
<organism evidence="4 6">
    <name type="scientific">Amycolatopsis regifaucium</name>
    <dbReference type="NCBI Taxonomy" id="546365"/>
    <lineage>
        <taxon>Bacteria</taxon>
        <taxon>Bacillati</taxon>
        <taxon>Actinomycetota</taxon>
        <taxon>Actinomycetes</taxon>
        <taxon>Pseudonocardiales</taxon>
        <taxon>Pseudonocardiaceae</taxon>
        <taxon>Amycolatopsis</taxon>
    </lineage>
</organism>
<dbReference type="PROSITE" id="PS50921">
    <property type="entry name" value="ANTAR"/>
    <property type="match status" value="1"/>
</dbReference>
<reference evidence="5 7" key="2">
    <citation type="submission" date="2016-11" db="EMBL/GenBank/DDBJ databases">
        <title>Genome sequencing of Amycolatopsis regifaucium.</title>
        <authorList>
            <person name="Mayilraj S."/>
            <person name="Kaur N."/>
        </authorList>
    </citation>
    <scope>NUCLEOTIDE SEQUENCE [LARGE SCALE GENOMIC DNA]</scope>
    <source>
        <strain evidence="5 7">GY080</strain>
    </source>
</reference>
<keyword evidence="4" id="KW-0808">Transferase</keyword>
<dbReference type="InterPro" id="IPR011006">
    <property type="entry name" value="CheY-like_superfamily"/>
</dbReference>
<dbReference type="PIRSF" id="PIRSF036625">
    <property type="entry name" value="GAF_ANTAR"/>
    <property type="match status" value="1"/>
</dbReference>
<feature type="domain" description="ANTAR" evidence="3">
    <location>
        <begin position="193"/>
        <end position="254"/>
    </location>
</feature>
<evidence type="ECO:0000313" key="4">
    <source>
        <dbReference type="EMBL" id="KZB81494.1"/>
    </source>
</evidence>
<gene>
    <name evidence="5" type="ORF">ATP06_0220645</name>
    <name evidence="4" type="ORF">AVL48_05655</name>
</gene>
<dbReference type="EMBL" id="LOBU02000014">
    <property type="protein sequence ID" value="OKA06936.1"/>
    <property type="molecule type" value="Genomic_DNA"/>
</dbReference>
<dbReference type="InterPro" id="IPR012074">
    <property type="entry name" value="GAF_ANTAR"/>
</dbReference>
<evidence type="ECO:0000313" key="5">
    <source>
        <dbReference type="EMBL" id="OKA06936.1"/>
    </source>
</evidence>
<dbReference type="SUPFAM" id="SSF52172">
    <property type="entry name" value="CheY-like"/>
    <property type="match status" value="1"/>
</dbReference>
<dbReference type="GO" id="GO:0003723">
    <property type="term" value="F:RNA binding"/>
    <property type="evidence" value="ECO:0007669"/>
    <property type="project" value="InterPro"/>
</dbReference>
<dbReference type="Proteomes" id="UP000186883">
    <property type="component" value="Unassembled WGS sequence"/>
</dbReference>
<accession>A0A154MA06</accession>
<dbReference type="GO" id="GO:0016301">
    <property type="term" value="F:kinase activity"/>
    <property type="evidence" value="ECO:0007669"/>
    <property type="project" value="UniProtKB-KW"/>
</dbReference>
<dbReference type="InterPro" id="IPR029016">
    <property type="entry name" value="GAF-like_dom_sf"/>
</dbReference>
<keyword evidence="1" id="KW-0805">Transcription regulation</keyword>
<dbReference type="InterPro" id="IPR036388">
    <property type="entry name" value="WH-like_DNA-bd_sf"/>
</dbReference>
<evidence type="ECO:0000259" key="3">
    <source>
        <dbReference type="PROSITE" id="PS50921"/>
    </source>
</evidence>
<dbReference type="Gene3D" id="1.10.10.10">
    <property type="entry name" value="Winged helix-like DNA-binding domain superfamily/Winged helix DNA-binding domain"/>
    <property type="match status" value="1"/>
</dbReference>
<evidence type="ECO:0000313" key="7">
    <source>
        <dbReference type="Proteomes" id="UP000186883"/>
    </source>
</evidence>
<dbReference type="Proteomes" id="UP000076321">
    <property type="component" value="Unassembled WGS sequence"/>
</dbReference>
<evidence type="ECO:0000256" key="2">
    <source>
        <dbReference type="ARBA" id="ARBA00023163"/>
    </source>
</evidence>
<protein>
    <submittedName>
        <fullName evidence="4">Histidine kinase</fullName>
    </submittedName>
</protein>
<dbReference type="RefSeq" id="WP_061982030.1">
    <property type="nucleotide sequence ID" value="NZ_FOPQ01000003.1"/>
</dbReference>
<dbReference type="OrthoDB" id="4629915at2"/>
<name>A0A154MA06_9PSEU</name>
<dbReference type="SUPFAM" id="SSF55781">
    <property type="entry name" value="GAF domain-like"/>
    <property type="match status" value="1"/>
</dbReference>
<dbReference type="SMART" id="SM01012">
    <property type="entry name" value="ANTAR"/>
    <property type="match status" value="1"/>
</dbReference>
<keyword evidence="2" id="KW-0804">Transcription</keyword>
<dbReference type="Gene3D" id="3.30.450.40">
    <property type="match status" value="1"/>
</dbReference>
<reference evidence="4 6" key="1">
    <citation type="submission" date="2015-12" db="EMBL/GenBank/DDBJ databases">
        <title>Amycolatopsis regifaucium genome sequencing and assembly.</title>
        <authorList>
            <person name="Mayilraj S."/>
        </authorList>
    </citation>
    <scope>NUCLEOTIDE SEQUENCE [LARGE SCALE GENOMIC DNA]</scope>
    <source>
        <strain evidence="4 6">GY080</strain>
    </source>
</reference>